<protein>
    <submittedName>
        <fullName evidence="1">XP_029643454.1protein GVQW3-like</fullName>
    </submittedName>
</protein>
<dbReference type="SUPFAM" id="SSF57667">
    <property type="entry name" value="beta-beta-alpha zinc fingers"/>
    <property type="match status" value="1"/>
</dbReference>
<dbReference type="InterPro" id="IPR036236">
    <property type="entry name" value="Znf_C2H2_sf"/>
</dbReference>
<dbReference type="AlphaFoldDB" id="A0AA36AR21"/>
<keyword evidence="2" id="KW-1185">Reference proteome</keyword>
<name>A0AA36AR21_OCTVU</name>
<reference evidence="1" key="1">
    <citation type="submission" date="2023-08" db="EMBL/GenBank/DDBJ databases">
        <authorList>
            <person name="Alioto T."/>
            <person name="Alioto T."/>
            <person name="Gomez Garrido J."/>
        </authorList>
    </citation>
    <scope>NUCLEOTIDE SEQUENCE</scope>
</reference>
<evidence type="ECO:0000313" key="1">
    <source>
        <dbReference type="EMBL" id="CAI9719996.1"/>
    </source>
</evidence>
<evidence type="ECO:0000313" key="2">
    <source>
        <dbReference type="Proteomes" id="UP001162480"/>
    </source>
</evidence>
<organism evidence="1 2">
    <name type="scientific">Octopus vulgaris</name>
    <name type="common">Common octopus</name>
    <dbReference type="NCBI Taxonomy" id="6645"/>
    <lineage>
        <taxon>Eukaryota</taxon>
        <taxon>Metazoa</taxon>
        <taxon>Spiralia</taxon>
        <taxon>Lophotrochozoa</taxon>
        <taxon>Mollusca</taxon>
        <taxon>Cephalopoda</taxon>
        <taxon>Coleoidea</taxon>
        <taxon>Octopodiformes</taxon>
        <taxon>Octopoda</taxon>
        <taxon>Incirrata</taxon>
        <taxon>Octopodidae</taxon>
        <taxon>Octopus</taxon>
    </lineage>
</organism>
<dbReference type="Proteomes" id="UP001162480">
    <property type="component" value="Chromosome 3"/>
</dbReference>
<dbReference type="EMBL" id="OX597816">
    <property type="protein sequence ID" value="CAI9719996.1"/>
    <property type="molecule type" value="Genomic_DNA"/>
</dbReference>
<accession>A0AA36AR21</accession>
<proteinExistence type="predicted"/>
<gene>
    <name evidence="1" type="ORF">OCTVUL_1B016655</name>
</gene>
<sequence length="100" mass="11491">MQYADDDATPNRTVDGLQRTADLYNAAYEGFVMQYLLILKKLTDDGYVNGDYSKNSLSRHQQIHRGEKPYDHDICGKSFSQSNILTNSIDIQYRREVASH</sequence>
<dbReference type="Gene3D" id="3.30.160.60">
    <property type="entry name" value="Classic Zinc Finger"/>
    <property type="match status" value="1"/>
</dbReference>